<feature type="chain" id="PRO_5003228809" evidence="2">
    <location>
        <begin position="27"/>
        <end position="305"/>
    </location>
</feature>
<dbReference type="NCBIfam" id="TIGR01905">
    <property type="entry name" value="paired_CXXCH_1"/>
    <property type="match status" value="3"/>
</dbReference>
<accession>E8UYE9</accession>
<dbReference type="Pfam" id="PF09699">
    <property type="entry name" value="Paired_CXXCH_1"/>
    <property type="match status" value="3"/>
</dbReference>
<proteinExistence type="predicted"/>
<keyword evidence="1 2" id="KW-0732">Signal</keyword>
<dbReference type="NCBIfam" id="TIGR03508">
    <property type="entry name" value="decahem_SO"/>
    <property type="match status" value="1"/>
</dbReference>
<evidence type="ECO:0000259" key="4">
    <source>
        <dbReference type="Pfam" id="PF13435"/>
    </source>
</evidence>
<dbReference type="HOGENOM" id="CLU_045390_0_0_0"/>
<dbReference type="eggNOG" id="COG3303">
    <property type="taxonomic scope" value="Bacteria"/>
</dbReference>
<dbReference type="InterPro" id="IPR051829">
    <property type="entry name" value="Multiheme_Cytochr_ET"/>
</dbReference>
<gene>
    <name evidence="5" type="ordered locus">AciPR4_1212</name>
</gene>
<dbReference type="Gene3D" id="1.10.1130.10">
    <property type="entry name" value="Flavocytochrome C3, Chain A"/>
    <property type="match status" value="3"/>
</dbReference>
<dbReference type="Proteomes" id="UP000006844">
    <property type="component" value="Chromosome"/>
</dbReference>
<dbReference type="InterPro" id="IPR036280">
    <property type="entry name" value="Multihaem_cyt_sf"/>
</dbReference>
<keyword evidence="6" id="KW-1185">Reference proteome</keyword>
<name>E8UYE9_TERSS</name>
<dbReference type="InterPro" id="IPR023155">
    <property type="entry name" value="Cyt_c-552/4"/>
</dbReference>
<dbReference type="GO" id="GO:0016491">
    <property type="term" value="F:oxidoreductase activity"/>
    <property type="evidence" value="ECO:0007669"/>
    <property type="project" value="TreeGrafter"/>
</dbReference>
<dbReference type="EMBL" id="CP002467">
    <property type="protein sequence ID" value="ADV82037.1"/>
    <property type="molecule type" value="Genomic_DNA"/>
</dbReference>
<sequence>MKRWLTIPLLVVAATLWPTSPGMAQAAPSVAKYTAAASMTVGYVGAETCAMCHADISKKFGSNPHSEMALTHGGKGVTCESCHGAGQAHVESGGDKTKIFSFRTATPKMVNTKCLSCHLGTHADFDRSAHALAGIGCTSCHSNHSPQSELHLLKVAEPKLCYTCHTDVKASFSQPFHHKVNEGVMTCSDCHNPHGTLQDKLLRANADQNAICTKCHVEALGPFVYEHPPLKTEGCTACHFPHGSPNVRLLTKNNVNSLCLQCHSASMNFSAPGTPSFHNQANQYQSCTSCHTQIHGSNADLDFFK</sequence>
<reference evidence="5 6" key="1">
    <citation type="journal article" date="2012" name="Stand. Genomic Sci.">
        <title>Complete genome sequence of Terriglobus saanensis type strain SP1PR4(T), an Acidobacteria from tundra soil.</title>
        <authorList>
            <person name="Rawat S.R."/>
            <person name="Mannisto M.K."/>
            <person name="Starovoytov V."/>
            <person name="Goodwin L."/>
            <person name="Nolan M."/>
            <person name="Hauser L."/>
            <person name="Land M."/>
            <person name="Davenport K.W."/>
            <person name="Woyke T."/>
            <person name="Haggblom M.M."/>
        </authorList>
    </citation>
    <scope>NUCLEOTIDE SEQUENCE</scope>
    <source>
        <strain evidence="6">ATCC BAA-1853 / DSM 23119 / SP1PR4</strain>
    </source>
</reference>
<dbReference type="PANTHER" id="PTHR35038:SF8">
    <property type="entry name" value="C-TYPE POLYHEME CYTOCHROME OMCC"/>
    <property type="match status" value="1"/>
</dbReference>
<evidence type="ECO:0000313" key="5">
    <source>
        <dbReference type="EMBL" id="ADV82037.1"/>
    </source>
</evidence>
<organism evidence="5 6">
    <name type="scientific">Terriglobus saanensis (strain ATCC BAA-1853 / DSM 23119 / SP1PR4)</name>
    <dbReference type="NCBI Taxonomy" id="401053"/>
    <lineage>
        <taxon>Bacteria</taxon>
        <taxon>Pseudomonadati</taxon>
        <taxon>Acidobacteriota</taxon>
        <taxon>Terriglobia</taxon>
        <taxon>Terriglobales</taxon>
        <taxon>Acidobacteriaceae</taxon>
        <taxon>Terriglobus</taxon>
    </lineage>
</organism>
<dbReference type="STRING" id="401053.AciPR4_1212"/>
<feature type="domain" description="Doubled CXXCH motif" evidence="3">
    <location>
        <begin position="134"/>
        <end position="169"/>
    </location>
</feature>
<feature type="signal peptide" evidence="2">
    <location>
        <begin position="1"/>
        <end position="26"/>
    </location>
</feature>
<dbReference type="InterPro" id="IPR010177">
    <property type="entry name" value="Paired_CXXCH_1"/>
</dbReference>
<evidence type="ECO:0000259" key="3">
    <source>
        <dbReference type="Pfam" id="PF09699"/>
    </source>
</evidence>
<dbReference type="RefSeq" id="WP_013567770.1">
    <property type="nucleotide sequence ID" value="NC_014963.1"/>
</dbReference>
<feature type="domain" description="Doubled CXXCH motif" evidence="3">
    <location>
        <begin position="177"/>
        <end position="218"/>
    </location>
</feature>
<evidence type="ECO:0000256" key="1">
    <source>
        <dbReference type="ARBA" id="ARBA00022729"/>
    </source>
</evidence>
<dbReference type="KEGG" id="tsa:AciPR4_1212"/>
<dbReference type="PANTHER" id="PTHR35038">
    <property type="entry name" value="DISSIMILATORY SULFITE REDUCTASE SIRA"/>
    <property type="match status" value="1"/>
</dbReference>
<feature type="domain" description="Cytochrome c-552/4" evidence="4">
    <location>
        <begin position="35"/>
        <end position="84"/>
    </location>
</feature>
<dbReference type="InterPro" id="IPR020015">
    <property type="entry name" value="Decahaem_cyt-c_DmsE"/>
</dbReference>
<evidence type="ECO:0000256" key="2">
    <source>
        <dbReference type="SAM" id="SignalP"/>
    </source>
</evidence>
<dbReference type="Pfam" id="PF13435">
    <property type="entry name" value="Cytochrome_C554"/>
    <property type="match status" value="1"/>
</dbReference>
<feature type="domain" description="Doubled CXXCH motif" evidence="3">
    <location>
        <begin position="227"/>
        <end position="266"/>
    </location>
</feature>
<dbReference type="SUPFAM" id="SSF48695">
    <property type="entry name" value="Multiheme cytochromes"/>
    <property type="match status" value="1"/>
</dbReference>
<dbReference type="OrthoDB" id="9814800at2"/>
<protein>
    <submittedName>
        <fullName evidence="5">Decaheme c-type cytochrome, DmsE family</fullName>
    </submittedName>
</protein>
<evidence type="ECO:0000313" key="6">
    <source>
        <dbReference type="Proteomes" id="UP000006844"/>
    </source>
</evidence>
<dbReference type="AlphaFoldDB" id="E8UYE9"/>